<dbReference type="AlphaFoldDB" id="A0A4R2P593"/>
<dbReference type="EMBL" id="SLXK01000007">
    <property type="protein sequence ID" value="TCP30009.1"/>
    <property type="molecule type" value="Genomic_DNA"/>
</dbReference>
<comment type="caution">
    <text evidence="1">The sequence shown here is derived from an EMBL/GenBank/DDBJ whole genome shotgun (WGS) entry which is preliminary data.</text>
</comment>
<evidence type="ECO:0000313" key="1">
    <source>
        <dbReference type="EMBL" id="TCP30009.1"/>
    </source>
</evidence>
<name>A0A4R2P593_9BACL</name>
<dbReference type="InterPro" id="IPR008792">
    <property type="entry name" value="PQQD"/>
</dbReference>
<protein>
    <submittedName>
        <fullName evidence="1">Coenzyme PQQ synthesis protein D (PqqD)</fullName>
    </submittedName>
</protein>
<dbReference type="Pfam" id="PF05402">
    <property type="entry name" value="PqqD"/>
    <property type="match status" value="1"/>
</dbReference>
<organism evidence="1 2">
    <name type="scientific">Scopulibacillus darangshiensis</name>
    <dbReference type="NCBI Taxonomy" id="442528"/>
    <lineage>
        <taxon>Bacteria</taxon>
        <taxon>Bacillati</taxon>
        <taxon>Bacillota</taxon>
        <taxon>Bacilli</taxon>
        <taxon>Bacillales</taxon>
        <taxon>Sporolactobacillaceae</taxon>
        <taxon>Scopulibacillus</taxon>
    </lineage>
</organism>
<dbReference type="Gene3D" id="1.10.10.1150">
    <property type="entry name" value="Coenzyme PQQ synthesis protein D (PqqD)"/>
    <property type="match status" value="1"/>
</dbReference>
<keyword evidence="2" id="KW-1185">Reference proteome</keyword>
<dbReference type="InterPro" id="IPR041881">
    <property type="entry name" value="PqqD_sf"/>
</dbReference>
<dbReference type="Proteomes" id="UP000295416">
    <property type="component" value="Unassembled WGS sequence"/>
</dbReference>
<sequence>MLNKNLLISIKKNIYTTEGDDKTIILNLKTGHYFGINNVGSFFWKQFKKRKTVEEIISKTKKEYEIDDENLIMEDLERFLNDMLLKGLVKLK</sequence>
<dbReference type="RefSeq" id="WP_132745167.1">
    <property type="nucleotide sequence ID" value="NZ_SLXK01000007.1"/>
</dbReference>
<evidence type="ECO:0000313" key="2">
    <source>
        <dbReference type="Proteomes" id="UP000295416"/>
    </source>
</evidence>
<proteinExistence type="predicted"/>
<accession>A0A4R2P593</accession>
<gene>
    <name evidence="1" type="ORF">EV207_107103</name>
</gene>
<dbReference type="OrthoDB" id="2882895at2"/>
<reference evidence="1 2" key="1">
    <citation type="submission" date="2019-03" db="EMBL/GenBank/DDBJ databases">
        <title>Genomic Encyclopedia of Type Strains, Phase IV (KMG-IV): sequencing the most valuable type-strain genomes for metagenomic binning, comparative biology and taxonomic classification.</title>
        <authorList>
            <person name="Goeker M."/>
        </authorList>
    </citation>
    <scope>NUCLEOTIDE SEQUENCE [LARGE SCALE GENOMIC DNA]</scope>
    <source>
        <strain evidence="1 2">DSM 19377</strain>
    </source>
</reference>